<dbReference type="Proteomes" id="UP000054058">
    <property type="component" value="Unassembled WGS sequence"/>
</dbReference>
<dbReference type="PROSITE" id="PS51257">
    <property type="entry name" value="PROKAR_LIPOPROTEIN"/>
    <property type="match status" value="1"/>
</dbReference>
<dbReference type="EMBL" id="JAMB01000001">
    <property type="protein sequence ID" value="ETX12593.1"/>
    <property type="molecule type" value="Genomic_DNA"/>
</dbReference>
<dbReference type="InterPro" id="IPR007016">
    <property type="entry name" value="O-antigen_ligase-rel_domated"/>
</dbReference>
<evidence type="ECO:0000313" key="8">
    <source>
        <dbReference type="Proteomes" id="UP000054058"/>
    </source>
</evidence>
<feature type="transmembrane region" description="Helical" evidence="5">
    <location>
        <begin position="359"/>
        <end position="383"/>
    </location>
</feature>
<dbReference type="GO" id="GO:0016020">
    <property type="term" value="C:membrane"/>
    <property type="evidence" value="ECO:0007669"/>
    <property type="project" value="UniProtKB-SubCell"/>
</dbReference>
<dbReference type="Pfam" id="PF04932">
    <property type="entry name" value="Wzy_C"/>
    <property type="match status" value="1"/>
</dbReference>
<feature type="transmembrane region" description="Helical" evidence="5">
    <location>
        <begin position="328"/>
        <end position="347"/>
    </location>
</feature>
<gene>
    <name evidence="7" type="ORF">MUS1_03140</name>
</gene>
<dbReference type="PANTHER" id="PTHR37422:SF17">
    <property type="entry name" value="O-ANTIGEN LIGASE"/>
    <property type="match status" value="1"/>
</dbReference>
<feature type="transmembrane region" description="Helical" evidence="5">
    <location>
        <begin position="58"/>
        <end position="77"/>
    </location>
</feature>
<evidence type="ECO:0000256" key="5">
    <source>
        <dbReference type="SAM" id="Phobius"/>
    </source>
</evidence>
<comment type="subcellular location">
    <subcellularLocation>
        <location evidence="1">Membrane</location>
        <topology evidence="1">Multi-pass membrane protein</topology>
    </subcellularLocation>
</comment>
<feature type="transmembrane region" description="Helical" evidence="5">
    <location>
        <begin position="146"/>
        <end position="166"/>
    </location>
</feature>
<keyword evidence="2 5" id="KW-0812">Transmembrane</keyword>
<dbReference type="InterPro" id="IPR051533">
    <property type="entry name" value="WaaL-like"/>
</dbReference>
<dbReference type="PANTHER" id="PTHR37422">
    <property type="entry name" value="TEICHURONIC ACID BIOSYNTHESIS PROTEIN TUAE"/>
    <property type="match status" value="1"/>
</dbReference>
<evidence type="ECO:0000256" key="3">
    <source>
        <dbReference type="ARBA" id="ARBA00022989"/>
    </source>
</evidence>
<feature type="transmembrane region" description="Helical" evidence="5">
    <location>
        <begin position="389"/>
        <end position="406"/>
    </location>
</feature>
<evidence type="ECO:0000313" key="7">
    <source>
        <dbReference type="EMBL" id="ETX12593.1"/>
    </source>
</evidence>
<feature type="transmembrane region" description="Helical" evidence="5">
    <location>
        <begin position="7"/>
        <end position="25"/>
    </location>
</feature>
<name>X7EBU4_9GAMM</name>
<feature type="transmembrane region" description="Helical" evidence="5">
    <location>
        <begin position="173"/>
        <end position="191"/>
    </location>
</feature>
<keyword evidence="8" id="KW-1185">Reference proteome</keyword>
<accession>X7EBU4</accession>
<dbReference type="PATRIC" id="fig|1122207.3.peg.643"/>
<evidence type="ECO:0000256" key="2">
    <source>
        <dbReference type="ARBA" id="ARBA00022692"/>
    </source>
</evidence>
<feature type="domain" description="O-antigen ligase-related" evidence="6">
    <location>
        <begin position="182"/>
        <end position="336"/>
    </location>
</feature>
<dbReference type="STRING" id="1122207.MUS1_03140"/>
<evidence type="ECO:0000256" key="1">
    <source>
        <dbReference type="ARBA" id="ARBA00004141"/>
    </source>
</evidence>
<dbReference type="AlphaFoldDB" id="X7EBU4"/>
<sequence length="420" mass="47659">MKFKNNYMSLVWLFSACTFTFSVIINDGHDYGSGLVVLMSLGLFFLKPDFKLIDKEDCLFIFSFLVYAFSMYFAVFMDIGGEIRDIDKPTRFIFALFALLLLLTISNRKEWLWYGAISCSFLSFLVAAYQRFFIGLSRAEGETNPIMFGNINMLMGFICLISSIYFFSQRKPFSLILSLIGAVSGISASLLSGSRGGWVALPLIMIFLFWQCKDLLSNRVLKISVSSFILVLCVIIAIPQTGVQNRIGKAVYNVSEYIQGNSKTSVGLRFEMWEAAIHMFQDSPIFGVGASQSEAFKDELAENGIIHPAAVPYITAHNDMLEALSKRGLIGLAFLIMIYIIPLHLFLKKLRLYKENWRVRSYALAGALIPMCYFDFGLTVAMINYKEGVMVYAFSLVYFWAAVRWSEREEQIVGMKEERP</sequence>
<feature type="transmembrane region" description="Helical" evidence="5">
    <location>
        <begin position="197"/>
        <end position="213"/>
    </location>
</feature>
<keyword evidence="4 5" id="KW-0472">Membrane</keyword>
<comment type="caution">
    <text evidence="7">The sequence shown here is derived from an EMBL/GenBank/DDBJ whole genome shotgun (WGS) entry which is preliminary data.</text>
</comment>
<evidence type="ECO:0000259" key="6">
    <source>
        <dbReference type="Pfam" id="PF04932"/>
    </source>
</evidence>
<dbReference type="eggNOG" id="COG3307">
    <property type="taxonomic scope" value="Bacteria"/>
</dbReference>
<feature type="transmembrane region" description="Helical" evidence="5">
    <location>
        <begin position="89"/>
        <end position="105"/>
    </location>
</feature>
<protein>
    <submittedName>
        <fullName evidence="7">Polymerase</fullName>
    </submittedName>
</protein>
<dbReference type="RefSeq" id="WP_051436068.1">
    <property type="nucleotide sequence ID" value="NZ_JAMB01000001.1"/>
</dbReference>
<keyword evidence="3 5" id="KW-1133">Transmembrane helix</keyword>
<feature type="transmembrane region" description="Helical" evidence="5">
    <location>
        <begin position="112"/>
        <end position="134"/>
    </location>
</feature>
<feature type="transmembrane region" description="Helical" evidence="5">
    <location>
        <begin position="220"/>
        <end position="238"/>
    </location>
</feature>
<reference evidence="7 8" key="1">
    <citation type="submission" date="2014-01" db="EMBL/GenBank/DDBJ databases">
        <title>Marinomonas ushuaiensis DSM 15871 Genome Sequencing.</title>
        <authorList>
            <person name="Lai Q."/>
            <person name="Shao Z.S."/>
        </authorList>
    </citation>
    <scope>NUCLEOTIDE SEQUENCE [LARGE SCALE GENOMIC DNA]</scope>
    <source>
        <strain evidence="7 8">DSM 15871</strain>
    </source>
</reference>
<feature type="transmembrane region" description="Helical" evidence="5">
    <location>
        <begin position="31"/>
        <end position="46"/>
    </location>
</feature>
<organism evidence="7 8">
    <name type="scientific">Marinomonas ushuaiensis DSM 15871</name>
    <dbReference type="NCBI Taxonomy" id="1122207"/>
    <lineage>
        <taxon>Bacteria</taxon>
        <taxon>Pseudomonadati</taxon>
        <taxon>Pseudomonadota</taxon>
        <taxon>Gammaproteobacteria</taxon>
        <taxon>Oceanospirillales</taxon>
        <taxon>Oceanospirillaceae</taxon>
        <taxon>Marinomonas</taxon>
    </lineage>
</organism>
<proteinExistence type="predicted"/>
<evidence type="ECO:0000256" key="4">
    <source>
        <dbReference type="ARBA" id="ARBA00023136"/>
    </source>
</evidence>